<evidence type="ECO:0000313" key="2">
    <source>
        <dbReference type="EMBL" id="PIO38020.1"/>
    </source>
</evidence>
<protein>
    <recommendedName>
        <fullName evidence="1">B30.2/SPRY domain-containing protein</fullName>
    </recommendedName>
</protein>
<dbReference type="InterPro" id="IPR013320">
    <property type="entry name" value="ConA-like_dom_sf"/>
</dbReference>
<dbReference type="OrthoDB" id="6105938at2759"/>
<dbReference type="Pfam" id="PF00622">
    <property type="entry name" value="SPRY"/>
    <property type="match status" value="1"/>
</dbReference>
<evidence type="ECO:0000313" key="3">
    <source>
        <dbReference type="Proteomes" id="UP000228934"/>
    </source>
</evidence>
<keyword evidence="3" id="KW-1185">Reference proteome</keyword>
<organism evidence="2 3">
    <name type="scientific">Aquarana catesbeiana</name>
    <name type="common">American bullfrog</name>
    <name type="synonym">Rana catesbeiana</name>
    <dbReference type="NCBI Taxonomy" id="8400"/>
    <lineage>
        <taxon>Eukaryota</taxon>
        <taxon>Metazoa</taxon>
        <taxon>Chordata</taxon>
        <taxon>Craniata</taxon>
        <taxon>Vertebrata</taxon>
        <taxon>Euteleostomi</taxon>
        <taxon>Amphibia</taxon>
        <taxon>Batrachia</taxon>
        <taxon>Anura</taxon>
        <taxon>Neobatrachia</taxon>
        <taxon>Ranoidea</taxon>
        <taxon>Ranidae</taxon>
        <taxon>Aquarana</taxon>
    </lineage>
</organism>
<dbReference type="EMBL" id="KV924569">
    <property type="protein sequence ID" value="PIO38020.1"/>
    <property type="molecule type" value="Genomic_DNA"/>
</dbReference>
<sequence>MYMDRYYAFTNPDTLLNPRAHPERIGVYLNCDEGCVSFYNAVNFEHLFTFKSLQVHDKIFPFFCVGAVGTELRLDDE</sequence>
<dbReference type="InterPro" id="IPR003879">
    <property type="entry name" value="Butyrophylin_SPRY"/>
</dbReference>
<feature type="domain" description="B30.2/SPRY" evidence="1">
    <location>
        <begin position="1"/>
        <end position="77"/>
    </location>
</feature>
<accession>A0A2G9SCX7</accession>
<evidence type="ECO:0000259" key="1">
    <source>
        <dbReference type="PROSITE" id="PS50188"/>
    </source>
</evidence>
<dbReference type="PRINTS" id="PR01407">
    <property type="entry name" value="BUTYPHLNCDUF"/>
</dbReference>
<reference evidence="3" key="1">
    <citation type="journal article" date="2017" name="Nat. Commun.">
        <title>The North American bullfrog draft genome provides insight into hormonal regulation of long noncoding RNA.</title>
        <authorList>
            <person name="Hammond S.A."/>
            <person name="Warren R.L."/>
            <person name="Vandervalk B.P."/>
            <person name="Kucuk E."/>
            <person name="Khan H."/>
            <person name="Gibb E.A."/>
            <person name="Pandoh P."/>
            <person name="Kirk H."/>
            <person name="Zhao Y."/>
            <person name="Jones M."/>
            <person name="Mungall A.J."/>
            <person name="Coope R."/>
            <person name="Pleasance S."/>
            <person name="Moore R.A."/>
            <person name="Holt R.A."/>
            <person name="Round J.M."/>
            <person name="Ohora S."/>
            <person name="Walle B.V."/>
            <person name="Veldhoen N."/>
            <person name="Helbing C.C."/>
            <person name="Birol I."/>
        </authorList>
    </citation>
    <scope>NUCLEOTIDE SEQUENCE [LARGE SCALE GENOMIC DNA]</scope>
</reference>
<dbReference type="Gene3D" id="2.60.120.920">
    <property type="match status" value="1"/>
</dbReference>
<gene>
    <name evidence="2" type="ORF">AB205_0066360</name>
</gene>
<dbReference type="PROSITE" id="PS50188">
    <property type="entry name" value="B302_SPRY"/>
    <property type="match status" value="1"/>
</dbReference>
<dbReference type="SUPFAM" id="SSF49899">
    <property type="entry name" value="Concanavalin A-like lectins/glucanases"/>
    <property type="match status" value="1"/>
</dbReference>
<dbReference type="InterPro" id="IPR001870">
    <property type="entry name" value="B30.2/SPRY"/>
</dbReference>
<dbReference type="AlphaFoldDB" id="A0A2G9SCX7"/>
<dbReference type="InterPro" id="IPR043136">
    <property type="entry name" value="B30.2/SPRY_sf"/>
</dbReference>
<name>A0A2G9SCX7_AQUCT</name>
<dbReference type="Proteomes" id="UP000228934">
    <property type="component" value="Unassembled WGS sequence"/>
</dbReference>
<dbReference type="InterPro" id="IPR003877">
    <property type="entry name" value="SPRY_dom"/>
</dbReference>
<proteinExistence type="predicted"/>